<comment type="caution">
    <text evidence="3">The sequence shown here is derived from an EMBL/GenBank/DDBJ whole genome shotgun (WGS) entry which is preliminary data.</text>
</comment>
<dbReference type="SMART" id="SM00219">
    <property type="entry name" value="TyrKc"/>
    <property type="match status" value="1"/>
</dbReference>
<dbReference type="Pfam" id="PF07714">
    <property type="entry name" value="PK_Tyr_Ser-Thr"/>
    <property type="match status" value="1"/>
</dbReference>
<dbReference type="Pfam" id="PF23457">
    <property type="entry name" value="LysM2_NFP"/>
    <property type="match status" value="1"/>
</dbReference>
<dbReference type="PANTHER" id="PTHR45927:SF2">
    <property type="entry name" value="SERINE_THREONINE RECEPTOR-LIKE KINASE NFP"/>
    <property type="match status" value="1"/>
</dbReference>
<evidence type="ECO:0000313" key="4">
    <source>
        <dbReference type="Proteomes" id="UP000188268"/>
    </source>
</evidence>
<dbReference type="InterPro" id="IPR056561">
    <property type="entry name" value="NFP_LYK_LysM1"/>
</dbReference>
<dbReference type="EMBL" id="AWWV01014452">
    <property type="protein sequence ID" value="OMO56827.1"/>
    <property type="molecule type" value="Genomic_DNA"/>
</dbReference>
<dbReference type="Gene3D" id="3.30.200.20">
    <property type="entry name" value="Phosphorylase Kinase, domain 1"/>
    <property type="match status" value="1"/>
</dbReference>
<dbReference type="InterPro" id="IPR052611">
    <property type="entry name" value="Plant_RLK_LysM"/>
</dbReference>
<accession>A0A1R3GFI3</accession>
<feature type="chain" id="PRO_5011960959" description="LysM domain-containing protein" evidence="1">
    <location>
        <begin position="29"/>
        <end position="417"/>
    </location>
</feature>
<dbReference type="InterPro" id="IPR011009">
    <property type="entry name" value="Kinase-like_dom_sf"/>
</dbReference>
<dbReference type="Pfam" id="PF23446">
    <property type="entry name" value="LysM1_NFP_LYK"/>
    <property type="match status" value="1"/>
</dbReference>
<dbReference type="GO" id="GO:0005886">
    <property type="term" value="C:plasma membrane"/>
    <property type="evidence" value="ECO:0007669"/>
    <property type="project" value="UniProtKB-ARBA"/>
</dbReference>
<keyword evidence="1" id="KW-0732">Signal</keyword>
<dbReference type="Gene3D" id="1.10.510.10">
    <property type="entry name" value="Transferase(Phosphotransferase) domain 1"/>
    <property type="match status" value="1"/>
</dbReference>
<sequence>MALSLLSLKSLLPLFLLINYFFASYISAQSPPTNGTDFSCSRSSAPCSTYVAYFAEEPNFMNLQNISDVFGTSPQEIARASNLPSEYTQLFPGQLLLVPITCGCTRKHYFANITYDIKLGDTYYIVSITTFESLVNWSLVEDMNPGLDPKSLKIGDKVVFPLFCKCPSKAQVKNRTFLIRQRKKIFKRNGSSSETVGLIPAKELTRSESFKPIIQDKLLPGISGYLGKPIMYEADVIMGATMNLNEHCRIGGSVYRATIDGKLLAIKKTKDDVTEELKILQKVNHANLVKLMGVSADSDGNCYLVYEYAENGSLDKWLHPKSSSSSREVLEDEDKEKRLRKWMDPNLESFYPIDGALSLAILAMACTEENPLARPTMGEIVFSLTVLIQSSFETLEGSWALGLEPELAQIISPVKAR</sequence>
<organism evidence="3 4">
    <name type="scientific">Corchorus capsularis</name>
    <name type="common">Jute</name>
    <dbReference type="NCBI Taxonomy" id="210143"/>
    <lineage>
        <taxon>Eukaryota</taxon>
        <taxon>Viridiplantae</taxon>
        <taxon>Streptophyta</taxon>
        <taxon>Embryophyta</taxon>
        <taxon>Tracheophyta</taxon>
        <taxon>Spermatophyta</taxon>
        <taxon>Magnoliopsida</taxon>
        <taxon>eudicotyledons</taxon>
        <taxon>Gunneridae</taxon>
        <taxon>Pentapetalae</taxon>
        <taxon>rosids</taxon>
        <taxon>malvids</taxon>
        <taxon>Malvales</taxon>
        <taxon>Malvaceae</taxon>
        <taxon>Grewioideae</taxon>
        <taxon>Apeibeae</taxon>
        <taxon>Corchorus</taxon>
    </lineage>
</organism>
<dbReference type="InterPro" id="IPR001245">
    <property type="entry name" value="Ser-Thr/Tyr_kinase_cat_dom"/>
</dbReference>
<keyword evidence="4" id="KW-1185">Reference proteome</keyword>
<feature type="signal peptide" evidence="1">
    <location>
        <begin position="1"/>
        <end position="28"/>
    </location>
</feature>
<dbReference type="AlphaFoldDB" id="A0A1R3GFI3"/>
<dbReference type="GO" id="GO:0004713">
    <property type="term" value="F:protein tyrosine kinase activity"/>
    <property type="evidence" value="ECO:0007669"/>
    <property type="project" value="InterPro"/>
</dbReference>
<reference evidence="3 4" key="1">
    <citation type="submission" date="2013-09" db="EMBL/GenBank/DDBJ databases">
        <title>Corchorus capsularis genome sequencing.</title>
        <authorList>
            <person name="Alam M."/>
            <person name="Haque M.S."/>
            <person name="Islam M.S."/>
            <person name="Emdad E.M."/>
            <person name="Islam M.M."/>
            <person name="Ahmed B."/>
            <person name="Halim A."/>
            <person name="Hossen Q.M.M."/>
            <person name="Hossain M.Z."/>
            <person name="Ahmed R."/>
            <person name="Khan M.M."/>
            <person name="Islam R."/>
            <person name="Rashid M.M."/>
            <person name="Khan S.A."/>
            <person name="Rahman M.S."/>
            <person name="Alam M."/>
        </authorList>
    </citation>
    <scope>NUCLEOTIDE SEQUENCE [LARGE SCALE GENOMIC DNA]</scope>
    <source>
        <strain evidence="4">cv. CVL-1</strain>
        <tissue evidence="3">Whole seedling</tissue>
    </source>
</reference>
<dbReference type="OMA" id="CPAYTAY"/>
<dbReference type="SUPFAM" id="SSF56112">
    <property type="entry name" value="Protein kinase-like (PK-like)"/>
    <property type="match status" value="1"/>
</dbReference>
<proteinExistence type="predicted"/>
<feature type="domain" description="LysM" evidence="2">
    <location>
        <begin position="48"/>
        <end position="98"/>
    </location>
</feature>
<evidence type="ECO:0000259" key="2">
    <source>
        <dbReference type="PROSITE" id="PS51782"/>
    </source>
</evidence>
<dbReference type="Proteomes" id="UP000188268">
    <property type="component" value="Unassembled WGS sequence"/>
</dbReference>
<gene>
    <name evidence="3" type="ORF">CCACVL1_26240</name>
</gene>
<name>A0A1R3GFI3_COCAP</name>
<dbReference type="PROSITE" id="PS51782">
    <property type="entry name" value="LYSM"/>
    <property type="match status" value="1"/>
</dbReference>
<evidence type="ECO:0000313" key="3">
    <source>
        <dbReference type="EMBL" id="OMO56827.1"/>
    </source>
</evidence>
<dbReference type="STRING" id="210143.A0A1R3GFI3"/>
<dbReference type="PANTHER" id="PTHR45927">
    <property type="entry name" value="LYSM-DOMAIN RECEPTOR-LIKE KINASE-RELATED"/>
    <property type="match status" value="1"/>
</dbReference>
<dbReference type="Gramene" id="OMO56827">
    <property type="protein sequence ID" value="OMO56827"/>
    <property type="gene ID" value="CCACVL1_26240"/>
</dbReference>
<dbReference type="InterPro" id="IPR059143">
    <property type="entry name" value="NFP_LysM2"/>
</dbReference>
<dbReference type="InterPro" id="IPR020635">
    <property type="entry name" value="Tyr_kinase_cat_dom"/>
</dbReference>
<evidence type="ECO:0000256" key="1">
    <source>
        <dbReference type="SAM" id="SignalP"/>
    </source>
</evidence>
<dbReference type="OrthoDB" id="1668230at2759"/>
<dbReference type="InterPro" id="IPR018392">
    <property type="entry name" value="LysM"/>
</dbReference>
<protein>
    <recommendedName>
        <fullName evidence="2">LysM domain-containing protein</fullName>
    </recommendedName>
</protein>